<proteinExistence type="predicted"/>
<protein>
    <submittedName>
        <fullName evidence="1">Uncharacterized protein</fullName>
    </submittedName>
</protein>
<organism evidence="1 2">
    <name type="scientific">Haemaphysalis longicornis</name>
    <name type="common">Bush tick</name>
    <dbReference type="NCBI Taxonomy" id="44386"/>
    <lineage>
        <taxon>Eukaryota</taxon>
        <taxon>Metazoa</taxon>
        <taxon>Ecdysozoa</taxon>
        <taxon>Arthropoda</taxon>
        <taxon>Chelicerata</taxon>
        <taxon>Arachnida</taxon>
        <taxon>Acari</taxon>
        <taxon>Parasitiformes</taxon>
        <taxon>Ixodida</taxon>
        <taxon>Ixodoidea</taxon>
        <taxon>Ixodidae</taxon>
        <taxon>Haemaphysalinae</taxon>
        <taxon>Haemaphysalis</taxon>
    </lineage>
</organism>
<evidence type="ECO:0000313" key="1">
    <source>
        <dbReference type="EMBL" id="KAH9375290.1"/>
    </source>
</evidence>
<accession>A0A9J6GJF2</accession>
<keyword evidence="2" id="KW-1185">Reference proteome</keyword>
<gene>
    <name evidence="1" type="ORF">HPB48_020864</name>
</gene>
<dbReference type="AlphaFoldDB" id="A0A9J6GJF2"/>
<dbReference type="Proteomes" id="UP000821853">
    <property type="component" value="Chromosome 5"/>
</dbReference>
<dbReference type="VEuPathDB" id="VectorBase:HLOH_043074"/>
<name>A0A9J6GJF2_HAELO</name>
<sequence length="76" mass="8700">MKLLRHNELFSLSALAPPTPVVTCSPAWDTPSRRHLSHKTLWLLPLSFVLVYKLLRSPRTCTRKPIRADAAPELKR</sequence>
<comment type="caution">
    <text evidence="1">The sequence shown here is derived from an EMBL/GenBank/DDBJ whole genome shotgun (WGS) entry which is preliminary data.</text>
</comment>
<evidence type="ECO:0000313" key="2">
    <source>
        <dbReference type="Proteomes" id="UP000821853"/>
    </source>
</evidence>
<reference evidence="1 2" key="1">
    <citation type="journal article" date="2020" name="Cell">
        <title>Large-Scale Comparative Analyses of Tick Genomes Elucidate Their Genetic Diversity and Vector Capacities.</title>
        <authorList>
            <consortium name="Tick Genome and Microbiome Consortium (TIGMIC)"/>
            <person name="Jia N."/>
            <person name="Wang J."/>
            <person name="Shi W."/>
            <person name="Du L."/>
            <person name="Sun Y."/>
            <person name="Zhan W."/>
            <person name="Jiang J.F."/>
            <person name="Wang Q."/>
            <person name="Zhang B."/>
            <person name="Ji P."/>
            <person name="Bell-Sakyi L."/>
            <person name="Cui X.M."/>
            <person name="Yuan T.T."/>
            <person name="Jiang B.G."/>
            <person name="Yang W.F."/>
            <person name="Lam T.T."/>
            <person name="Chang Q.C."/>
            <person name="Ding S.J."/>
            <person name="Wang X.J."/>
            <person name="Zhu J.G."/>
            <person name="Ruan X.D."/>
            <person name="Zhao L."/>
            <person name="Wei J.T."/>
            <person name="Ye R.Z."/>
            <person name="Que T.C."/>
            <person name="Du C.H."/>
            <person name="Zhou Y.H."/>
            <person name="Cheng J.X."/>
            <person name="Dai P.F."/>
            <person name="Guo W.B."/>
            <person name="Han X.H."/>
            <person name="Huang E.J."/>
            <person name="Li L.F."/>
            <person name="Wei W."/>
            <person name="Gao Y.C."/>
            <person name="Liu J.Z."/>
            <person name="Shao H.Z."/>
            <person name="Wang X."/>
            <person name="Wang C.C."/>
            <person name="Yang T.C."/>
            <person name="Huo Q.B."/>
            <person name="Li W."/>
            <person name="Chen H.Y."/>
            <person name="Chen S.E."/>
            <person name="Zhou L.G."/>
            <person name="Ni X.B."/>
            <person name="Tian J.H."/>
            <person name="Sheng Y."/>
            <person name="Liu T."/>
            <person name="Pan Y.S."/>
            <person name="Xia L.Y."/>
            <person name="Li J."/>
            <person name="Zhao F."/>
            <person name="Cao W.C."/>
        </authorList>
    </citation>
    <scope>NUCLEOTIDE SEQUENCE [LARGE SCALE GENOMIC DNA]</scope>
    <source>
        <strain evidence="1">HaeL-2018</strain>
    </source>
</reference>
<dbReference type="EMBL" id="JABSTR010000007">
    <property type="protein sequence ID" value="KAH9375290.1"/>
    <property type="molecule type" value="Genomic_DNA"/>
</dbReference>